<name>A0A1X1CVG2_9GAMM</name>
<evidence type="ECO:0000313" key="4">
    <source>
        <dbReference type="EMBL" id="ORM68439.1"/>
    </source>
</evidence>
<accession>A0A1X1CVG2</accession>
<dbReference type="PANTHER" id="PTHR48081">
    <property type="entry name" value="AB HYDROLASE SUPERFAMILY PROTEIN C4A8.06C"/>
    <property type="match status" value="1"/>
</dbReference>
<dbReference type="SUPFAM" id="SSF53474">
    <property type="entry name" value="alpha/beta-Hydrolases"/>
    <property type="match status" value="1"/>
</dbReference>
<organism evidence="4 5">
    <name type="scientific">Pantoea rwandensis</name>
    <dbReference type="NCBI Taxonomy" id="1076550"/>
    <lineage>
        <taxon>Bacteria</taxon>
        <taxon>Pseudomonadati</taxon>
        <taxon>Pseudomonadota</taxon>
        <taxon>Gammaproteobacteria</taxon>
        <taxon>Enterobacterales</taxon>
        <taxon>Erwiniaceae</taxon>
        <taxon>Pantoea</taxon>
    </lineage>
</organism>
<evidence type="ECO:0000259" key="3">
    <source>
        <dbReference type="Pfam" id="PF07859"/>
    </source>
</evidence>
<dbReference type="PANTHER" id="PTHR48081:SF30">
    <property type="entry name" value="ACETYL-HYDROLASE LIPR-RELATED"/>
    <property type="match status" value="1"/>
</dbReference>
<protein>
    <submittedName>
        <fullName evidence="4">Alpha/beta hydrolase</fullName>
    </submittedName>
</protein>
<proteinExistence type="inferred from homology"/>
<comment type="caution">
    <text evidence="4">The sequence shown here is derived from an EMBL/GenBank/DDBJ whole genome shotgun (WGS) entry which is preliminary data.</text>
</comment>
<reference evidence="4 5" key="1">
    <citation type="journal article" date="2017" name="Antonie Van Leeuwenhoek">
        <title>Phylogenomic resolution of the bacterial genus Pantoea and its relationship with Erwinia and Tatumella.</title>
        <authorList>
            <person name="Palmer M."/>
            <person name="Steenkamp E.T."/>
            <person name="Coetzee M.P."/>
            <person name="Chan W.Y."/>
            <person name="van Zyl E."/>
            <person name="De Maayer P."/>
            <person name="Coutinho T.A."/>
            <person name="Blom J."/>
            <person name="Smits T.H."/>
            <person name="Duffy B."/>
            <person name="Venter S.N."/>
        </authorList>
    </citation>
    <scope>NUCLEOTIDE SEQUENCE [LARGE SCALE GENOMIC DNA]</scope>
    <source>
        <strain evidence="4 5">LMG 26275</strain>
    </source>
</reference>
<dbReference type="RefSeq" id="WP_084935438.1">
    <property type="nucleotide sequence ID" value="NZ_MLFR01000015.1"/>
</dbReference>
<dbReference type="Gene3D" id="3.40.50.1820">
    <property type="entry name" value="alpha/beta hydrolase"/>
    <property type="match status" value="1"/>
</dbReference>
<dbReference type="InterPro" id="IPR050300">
    <property type="entry name" value="GDXG_lipolytic_enzyme"/>
</dbReference>
<evidence type="ECO:0000256" key="1">
    <source>
        <dbReference type="ARBA" id="ARBA00010515"/>
    </source>
</evidence>
<dbReference type="EMBL" id="MLFR01000015">
    <property type="protein sequence ID" value="ORM68439.1"/>
    <property type="molecule type" value="Genomic_DNA"/>
</dbReference>
<evidence type="ECO:0000256" key="2">
    <source>
        <dbReference type="ARBA" id="ARBA00022801"/>
    </source>
</evidence>
<feature type="domain" description="Alpha/beta hydrolase fold-3" evidence="3">
    <location>
        <begin position="74"/>
        <end position="271"/>
    </location>
</feature>
<dbReference type="AlphaFoldDB" id="A0A1X1CVG2"/>
<keyword evidence="2 4" id="KW-0378">Hydrolase</keyword>
<dbReference type="InterPro" id="IPR029058">
    <property type="entry name" value="AB_hydrolase_fold"/>
</dbReference>
<dbReference type="OrthoDB" id="9806180at2"/>
<dbReference type="GO" id="GO:0004806">
    <property type="term" value="F:triacylglycerol lipase activity"/>
    <property type="evidence" value="ECO:0007669"/>
    <property type="project" value="TreeGrafter"/>
</dbReference>
<sequence length="294" mass="32467">MNPTRHPLTLHDREQVAQSLAEQQAHRSSFNGSMREYYDAMTEQTPLVQGVRAEQIDASGWWLHPQATRSERVIVFIHGGAYMLGSAKAYRGFASQLAVRTGYSTFVLDYPLAPEHPFPAAPDRVVQVLSALIEDGITDIALIGDSAGGALSLMALQYPQLAAHIRSVVVFSPWTDLTFSGESFNDPNMRDPIFQPAILQDAARAYLQGADPKDQRASPLFAETNTLPPLLIQVGSEELLLSDATRYATKVEERGGVVQLDIYEGMHHVFQRDVQLDATRHALEAAAAFMIRHV</sequence>
<dbReference type="Pfam" id="PF07859">
    <property type="entry name" value="Abhydrolase_3"/>
    <property type="match status" value="1"/>
</dbReference>
<dbReference type="InterPro" id="IPR013094">
    <property type="entry name" value="AB_hydrolase_3"/>
</dbReference>
<evidence type="ECO:0000313" key="5">
    <source>
        <dbReference type="Proteomes" id="UP000193558"/>
    </source>
</evidence>
<comment type="similarity">
    <text evidence="1">Belongs to the 'GDXG' lipolytic enzyme family.</text>
</comment>
<gene>
    <name evidence="4" type="ORF">HA51_14865</name>
</gene>
<dbReference type="Proteomes" id="UP000193558">
    <property type="component" value="Unassembled WGS sequence"/>
</dbReference>